<dbReference type="PANTHER" id="PTHR20883:SF48">
    <property type="entry name" value="ECTOINE DIOXYGENASE"/>
    <property type="match status" value="1"/>
</dbReference>
<organism evidence="2 3">
    <name type="scientific">Caballeronia udeis</name>
    <dbReference type="NCBI Taxonomy" id="1232866"/>
    <lineage>
        <taxon>Bacteria</taxon>
        <taxon>Pseudomonadati</taxon>
        <taxon>Pseudomonadota</taxon>
        <taxon>Betaproteobacteria</taxon>
        <taxon>Burkholderiales</taxon>
        <taxon>Burkholderiaceae</taxon>
        <taxon>Caballeronia</taxon>
    </lineage>
</organism>
<evidence type="ECO:0000313" key="2">
    <source>
        <dbReference type="EMBL" id="MFK4445212.1"/>
    </source>
</evidence>
<dbReference type="InterPro" id="IPR008775">
    <property type="entry name" value="Phytyl_CoA_dOase-like"/>
</dbReference>
<reference evidence="2 3" key="2">
    <citation type="submission" date="2024-11" db="EMBL/GenBank/DDBJ databases">
        <title>Using genomics to understand microbial adaptation to soil warming.</title>
        <authorList>
            <person name="Deangelis K.M. PhD."/>
        </authorList>
    </citation>
    <scope>NUCLEOTIDE SEQUENCE [LARGE SCALE GENOMIC DNA]</scope>
    <source>
        <strain evidence="2 3">GAS97</strain>
    </source>
</reference>
<accession>A0ABW8MTN9</accession>
<reference evidence="2 3" key="1">
    <citation type="submission" date="2024-10" db="EMBL/GenBank/DDBJ databases">
        <authorList>
            <person name="Deangelis K."/>
            <person name="Huntemann M."/>
            <person name="Clum A."/>
            <person name="Wang J."/>
            <person name="Palaniappan K."/>
            <person name="Ritter S."/>
            <person name="Chen I.-M."/>
            <person name="Stamatis D."/>
            <person name="Reddy T."/>
            <person name="O'Malley R."/>
            <person name="Daum C."/>
            <person name="Ng V."/>
            <person name="Ivanova N."/>
            <person name="Kyrpides N."/>
            <person name="Woyke T."/>
        </authorList>
    </citation>
    <scope>NUCLEOTIDE SEQUENCE [LARGE SCALE GENOMIC DNA]</scope>
    <source>
        <strain evidence="2 3">GAS97</strain>
    </source>
</reference>
<evidence type="ECO:0000313" key="3">
    <source>
        <dbReference type="Proteomes" id="UP001620514"/>
    </source>
</evidence>
<gene>
    <name evidence="2" type="ORF">ABH943_005234</name>
</gene>
<dbReference type="RefSeq" id="WP_404610237.1">
    <property type="nucleotide sequence ID" value="NZ_JBIYDN010000018.1"/>
</dbReference>
<name>A0ABW8MTN9_9BURK</name>
<comment type="cofactor">
    <cofactor evidence="1">
        <name>Fe(2+)</name>
        <dbReference type="ChEBI" id="CHEBI:29033"/>
    </cofactor>
</comment>
<proteinExistence type="predicted"/>
<comment type="caution">
    <text evidence="2">The sequence shown here is derived from an EMBL/GenBank/DDBJ whole genome shotgun (WGS) entry which is preliminary data.</text>
</comment>
<dbReference type="SUPFAM" id="SSF51197">
    <property type="entry name" value="Clavaminate synthase-like"/>
    <property type="match status" value="1"/>
</dbReference>
<dbReference type="PANTHER" id="PTHR20883">
    <property type="entry name" value="PHYTANOYL-COA DIOXYGENASE DOMAIN CONTAINING 1"/>
    <property type="match status" value="1"/>
</dbReference>
<dbReference type="Proteomes" id="UP001620514">
    <property type="component" value="Unassembled WGS sequence"/>
</dbReference>
<dbReference type="EMBL" id="JBIYDN010000018">
    <property type="protein sequence ID" value="MFK4445212.1"/>
    <property type="molecule type" value="Genomic_DNA"/>
</dbReference>
<keyword evidence="3" id="KW-1185">Reference proteome</keyword>
<protein>
    <submittedName>
        <fullName evidence="2">Ectoine hydroxylase-related dioxygenase (Phytanoyl-CoA dioxygenase family)</fullName>
    </submittedName>
</protein>
<sequence>METISDDSLKQAKSDLKKQGFAIIKNVFSQDEVNLMRGAAMTALMECSPDREYQKGGKIQTAKRNGVTFPALMFWPCLVNNHLNEVRTDNRISQIVTTLVGKKAKQLNNQIYFRLPGDSDSFAWHQDIMFRESIEYDGIEKSYIQTVISIDEITEDNAPLEFIVGSHKFGKLNLIKKDMSDFRTFVRSSLPDGLKGLEIRRITTSPGDMVLWSLLAVHGSPENTSTRSRMTYMNGFCSPRHSKEWPEYLDGKKLIRHADNRLIPYGWVK</sequence>
<keyword evidence="2" id="KW-0223">Dioxygenase</keyword>
<dbReference type="Pfam" id="PF05721">
    <property type="entry name" value="PhyH"/>
    <property type="match status" value="1"/>
</dbReference>
<dbReference type="GO" id="GO:0051213">
    <property type="term" value="F:dioxygenase activity"/>
    <property type="evidence" value="ECO:0007669"/>
    <property type="project" value="UniProtKB-KW"/>
</dbReference>
<dbReference type="Gene3D" id="2.60.120.620">
    <property type="entry name" value="q2cbj1_9rhob like domain"/>
    <property type="match status" value="1"/>
</dbReference>
<keyword evidence="2" id="KW-0560">Oxidoreductase</keyword>
<evidence type="ECO:0000256" key="1">
    <source>
        <dbReference type="ARBA" id="ARBA00001954"/>
    </source>
</evidence>